<name>A0A0F8WCX8_9ZZZZ</name>
<sequence length="348" mass="38848">YCNLYGYGKKTLEDFTAIINERDLPQAFFVRGGYGDLQNVSSEVLDIVAELRSQHAELSFEFASPGRVVAQLRDQSLPRLWGEMPYGWGSLSSGFVELMAQSVELEHRLLTAEKLVALARGLGFEVAPTPPAEPDGAAERWLARHHLQGDIFGLPIPAGDELRELWRYELFCQDHNYGGYHGAQSSWDKESMRDHALTEISRWIDGSLMVLSSLDCEQGLTVFNPVSWCRDEVVIVADEEPETLQVLGEDGLPLPVQPTYGGLAVQLNGLHSLGVQSFRLHRGKPQPSSNLLKNQLVSQHMVVDVDTSQGRISRLYDVSVSQDLTDHDREYGFGTLVSYKDPGVDVRY</sequence>
<proteinExistence type="predicted"/>
<evidence type="ECO:0000313" key="1">
    <source>
        <dbReference type="EMBL" id="KKK54702.1"/>
    </source>
</evidence>
<dbReference type="AlphaFoldDB" id="A0A0F8WCX8"/>
<dbReference type="GO" id="GO:0005975">
    <property type="term" value="P:carbohydrate metabolic process"/>
    <property type="evidence" value="ECO:0007669"/>
    <property type="project" value="InterPro"/>
</dbReference>
<gene>
    <name evidence="1" type="ORF">LCGC14_3082040</name>
</gene>
<reference evidence="1" key="1">
    <citation type="journal article" date="2015" name="Nature">
        <title>Complex archaea that bridge the gap between prokaryotes and eukaryotes.</title>
        <authorList>
            <person name="Spang A."/>
            <person name="Saw J.H."/>
            <person name="Jorgensen S.L."/>
            <person name="Zaremba-Niedzwiedzka K."/>
            <person name="Martijn J."/>
            <person name="Lind A.E."/>
            <person name="van Eijk R."/>
            <person name="Schleper C."/>
            <person name="Guy L."/>
            <person name="Ettema T.J."/>
        </authorList>
    </citation>
    <scope>NUCLEOTIDE SEQUENCE</scope>
</reference>
<dbReference type="SUPFAM" id="SSF74650">
    <property type="entry name" value="Galactose mutarotase-like"/>
    <property type="match status" value="1"/>
</dbReference>
<dbReference type="GO" id="GO:0030246">
    <property type="term" value="F:carbohydrate binding"/>
    <property type="evidence" value="ECO:0007669"/>
    <property type="project" value="InterPro"/>
</dbReference>
<accession>A0A0F8WCX8</accession>
<feature type="non-terminal residue" evidence="1">
    <location>
        <position position="1"/>
    </location>
</feature>
<comment type="caution">
    <text evidence="1">The sequence shown here is derived from an EMBL/GenBank/DDBJ whole genome shotgun (WGS) entry which is preliminary data.</text>
</comment>
<dbReference type="EMBL" id="LAZR01065859">
    <property type="protein sequence ID" value="KKK54702.1"/>
    <property type="molecule type" value="Genomic_DNA"/>
</dbReference>
<dbReference type="GO" id="GO:0003824">
    <property type="term" value="F:catalytic activity"/>
    <property type="evidence" value="ECO:0007669"/>
    <property type="project" value="InterPro"/>
</dbReference>
<dbReference type="InterPro" id="IPR011013">
    <property type="entry name" value="Gal_mutarotase_sf_dom"/>
</dbReference>
<protein>
    <submittedName>
        <fullName evidence="1">Uncharacterized protein</fullName>
    </submittedName>
</protein>
<organism evidence="1">
    <name type="scientific">marine sediment metagenome</name>
    <dbReference type="NCBI Taxonomy" id="412755"/>
    <lineage>
        <taxon>unclassified sequences</taxon>
        <taxon>metagenomes</taxon>
        <taxon>ecological metagenomes</taxon>
    </lineage>
</organism>
<feature type="non-terminal residue" evidence="1">
    <location>
        <position position="348"/>
    </location>
</feature>